<dbReference type="AlphaFoldDB" id="A0A0F9FKS9"/>
<proteinExistence type="predicted"/>
<dbReference type="EMBL" id="LAZR01020987">
    <property type="protein sequence ID" value="KKL86883.1"/>
    <property type="molecule type" value="Genomic_DNA"/>
</dbReference>
<reference evidence="1" key="1">
    <citation type="journal article" date="2015" name="Nature">
        <title>Complex archaea that bridge the gap between prokaryotes and eukaryotes.</title>
        <authorList>
            <person name="Spang A."/>
            <person name="Saw J.H."/>
            <person name="Jorgensen S.L."/>
            <person name="Zaremba-Niedzwiedzka K."/>
            <person name="Martijn J."/>
            <person name="Lind A.E."/>
            <person name="van Eijk R."/>
            <person name="Schleper C."/>
            <person name="Guy L."/>
            <person name="Ettema T.J."/>
        </authorList>
    </citation>
    <scope>NUCLEOTIDE SEQUENCE</scope>
</reference>
<evidence type="ECO:0000313" key="1">
    <source>
        <dbReference type="EMBL" id="KKL86883.1"/>
    </source>
</evidence>
<organism evidence="1">
    <name type="scientific">marine sediment metagenome</name>
    <dbReference type="NCBI Taxonomy" id="412755"/>
    <lineage>
        <taxon>unclassified sequences</taxon>
        <taxon>metagenomes</taxon>
        <taxon>ecological metagenomes</taxon>
    </lineage>
</organism>
<gene>
    <name evidence="1" type="ORF">LCGC14_1940330</name>
</gene>
<comment type="caution">
    <text evidence="1">The sequence shown here is derived from an EMBL/GenBank/DDBJ whole genome shotgun (WGS) entry which is preliminary data.</text>
</comment>
<sequence>MAIRYAVYRVDERDTSRNPIKEETRIKVADIKNLCVYEFECKRCIYPECRKHTRKNSFYLDIIRLDIAIEDLEARLRR</sequence>
<name>A0A0F9FKS9_9ZZZZ</name>
<protein>
    <submittedName>
        <fullName evidence="1">Uncharacterized protein</fullName>
    </submittedName>
</protein>
<accession>A0A0F9FKS9</accession>